<protein>
    <recommendedName>
        <fullName evidence="3">Addiction module component</fullName>
    </recommendedName>
</protein>
<evidence type="ECO:0000313" key="1">
    <source>
        <dbReference type="EMBL" id="KPQ44226.1"/>
    </source>
</evidence>
<comment type="caution">
    <text evidence="1">The sequence shown here is derived from an EMBL/GenBank/DDBJ whole genome shotgun (WGS) entry which is preliminary data.</text>
</comment>
<gene>
    <name evidence="1" type="ORF">MPEBLZ_01208</name>
</gene>
<proteinExistence type="predicted"/>
<dbReference type="EMBL" id="LKCM01000102">
    <property type="protein sequence ID" value="KPQ44226.1"/>
    <property type="molecule type" value="Genomic_DNA"/>
</dbReference>
<accession>A0A0N8KR84</accession>
<evidence type="ECO:0000313" key="2">
    <source>
        <dbReference type="Proteomes" id="UP000050360"/>
    </source>
</evidence>
<sequence>MIAKQQVFELIADMPDELDIDEIMYRLYVRQKLETAEKDVREGRIISHEEVIRETSKWFEK</sequence>
<name>A0A0N8KR84_9EURY</name>
<dbReference type="Proteomes" id="UP000050360">
    <property type="component" value="Unassembled WGS sequence"/>
</dbReference>
<organism evidence="1 2">
    <name type="scientific">Candidatus Methanoperedens nitratireducens</name>
    <dbReference type="NCBI Taxonomy" id="1392998"/>
    <lineage>
        <taxon>Archaea</taxon>
        <taxon>Methanobacteriati</taxon>
        <taxon>Methanobacteriota</taxon>
        <taxon>Stenosarchaea group</taxon>
        <taxon>Methanomicrobia</taxon>
        <taxon>Methanosarcinales</taxon>
        <taxon>ANME-2 cluster</taxon>
        <taxon>Candidatus Methanoperedentaceae</taxon>
        <taxon>Candidatus Methanoperedens</taxon>
    </lineage>
</organism>
<evidence type="ECO:0008006" key="3">
    <source>
        <dbReference type="Google" id="ProtNLM"/>
    </source>
</evidence>
<reference evidence="1 2" key="1">
    <citation type="submission" date="2015-09" db="EMBL/GenBank/DDBJ databases">
        <title>A metagenomics-based metabolic model of nitrate-dependent anaerobic oxidation of methane by Methanoperedens-like archaea.</title>
        <authorList>
            <person name="Arshad A."/>
            <person name="Speth D.R."/>
            <person name="De Graaf R.M."/>
            <person name="Op Den Camp H.J."/>
            <person name="Jetten M.S."/>
            <person name="Welte C.U."/>
        </authorList>
    </citation>
    <scope>NUCLEOTIDE SEQUENCE [LARGE SCALE GENOMIC DNA]</scope>
</reference>
<dbReference type="AlphaFoldDB" id="A0A0N8KR84"/>